<accession>A0AAW1L196</accession>
<evidence type="ECO:0000313" key="9">
    <source>
        <dbReference type="EMBL" id="KAK9728349.1"/>
    </source>
</evidence>
<dbReference type="InterPro" id="IPR037662">
    <property type="entry name" value="CFAP68/107"/>
</dbReference>
<dbReference type="InterPro" id="IPR054709">
    <property type="entry name" value="CFAP107"/>
</dbReference>
<keyword evidence="3" id="KW-0282">Flagellum</keyword>
<dbReference type="PANTHER" id="PTHR31180">
    <property type="entry name" value="CILIA- AND FLAGELLA-ASSOCIATED PROTEIN 107-RELATED"/>
    <property type="match status" value="1"/>
</dbReference>
<dbReference type="PANTHER" id="PTHR31180:SF2">
    <property type="entry name" value="CILIA- AND FLAGELLA-ASSOCIATED PROTEIN 107"/>
    <property type="match status" value="1"/>
</dbReference>
<dbReference type="AlphaFoldDB" id="A0AAW1L196"/>
<evidence type="ECO:0000256" key="1">
    <source>
        <dbReference type="ARBA" id="ARBA00004611"/>
    </source>
</evidence>
<sequence>MKYGRMEYECPSPYNNKVYIGNWFEDRCQYHKETHNHISCYMADYVPKPSSKDEPEVMWDAIFTGEGCGARILFDHDGDHYMHNMSTTNDLAYNHIPTWYKDHQKRHWRFRMDRWEPEQDYARNYGNITNYGIAEYKKYLWSNAKQDPRTTATTNYQDSFLPPKLEDMKFRRWGIPRSNSSILNKVSLDTLSLKLRDIPINCAPPNEDLVVVPREPRCNPITWKCPDPDPLIPKRCYDPNIK</sequence>
<comment type="subcellular location">
    <subcellularLocation>
        <location evidence="1">Cytoplasm</location>
        <location evidence="1">Cytoskeleton</location>
        <location evidence="1">Flagellum axoneme</location>
    </subcellularLocation>
</comment>
<dbReference type="Proteomes" id="UP001458880">
    <property type="component" value="Unassembled WGS sequence"/>
</dbReference>
<gene>
    <name evidence="9" type="ORF">QE152_g18012</name>
</gene>
<dbReference type="EMBL" id="JASPKY010000171">
    <property type="protein sequence ID" value="KAK9728349.1"/>
    <property type="molecule type" value="Genomic_DNA"/>
</dbReference>
<evidence type="ECO:0000256" key="6">
    <source>
        <dbReference type="ARBA" id="ARBA00023273"/>
    </source>
</evidence>
<evidence type="ECO:0000256" key="3">
    <source>
        <dbReference type="ARBA" id="ARBA00022846"/>
    </source>
</evidence>
<proteinExistence type="predicted"/>
<organism evidence="9 10">
    <name type="scientific">Popillia japonica</name>
    <name type="common">Japanese beetle</name>
    <dbReference type="NCBI Taxonomy" id="7064"/>
    <lineage>
        <taxon>Eukaryota</taxon>
        <taxon>Metazoa</taxon>
        <taxon>Ecdysozoa</taxon>
        <taxon>Arthropoda</taxon>
        <taxon>Hexapoda</taxon>
        <taxon>Insecta</taxon>
        <taxon>Pterygota</taxon>
        <taxon>Neoptera</taxon>
        <taxon>Endopterygota</taxon>
        <taxon>Coleoptera</taxon>
        <taxon>Polyphaga</taxon>
        <taxon>Scarabaeiformia</taxon>
        <taxon>Scarabaeidae</taxon>
        <taxon>Rutelinae</taxon>
        <taxon>Popillia</taxon>
    </lineage>
</organism>
<name>A0AAW1L196_POPJA</name>
<dbReference type="GO" id="GO:0030317">
    <property type="term" value="P:flagellated sperm motility"/>
    <property type="evidence" value="ECO:0007669"/>
    <property type="project" value="InterPro"/>
</dbReference>
<evidence type="ECO:0000256" key="2">
    <source>
        <dbReference type="ARBA" id="ARBA00022490"/>
    </source>
</evidence>
<keyword evidence="2" id="KW-0963">Cytoplasm</keyword>
<comment type="function">
    <text evidence="7">Microtubule inner protein (MIP) part of the dynein-decorated doublet microtubules (DMTs) in cilia axoneme, which is required for motile cilia beating.</text>
</comment>
<evidence type="ECO:0000313" key="10">
    <source>
        <dbReference type="Proteomes" id="UP001458880"/>
    </source>
</evidence>
<dbReference type="GO" id="GO:0005879">
    <property type="term" value="C:axonemal microtubule"/>
    <property type="evidence" value="ECO:0007669"/>
    <property type="project" value="TreeGrafter"/>
</dbReference>
<keyword evidence="5" id="KW-0206">Cytoskeleton</keyword>
<protein>
    <submittedName>
        <fullName evidence="9">Uncharacterized protein</fullName>
    </submittedName>
</protein>
<comment type="caution">
    <text evidence="9">The sequence shown here is derived from an EMBL/GenBank/DDBJ whole genome shotgun (WGS) entry which is preliminary data.</text>
</comment>
<keyword evidence="4" id="KW-0969">Cilium</keyword>
<dbReference type="Pfam" id="PF22595">
    <property type="entry name" value="CFAP107"/>
    <property type="match status" value="1"/>
</dbReference>
<comment type="subunit">
    <text evidence="8">Microtubule inner protein component of sperm flagellar doublet microtubules.</text>
</comment>
<evidence type="ECO:0000256" key="4">
    <source>
        <dbReference type="ARBA" id="ARBA00023069"/>
    </source>
</evidence>
<evidence type="ECO:0000256" key="8">
    <source>
        <dbReference type="ARBA" id="ARBA00046435"/>
    </source>
</evidence>
<reference evidence="9 10" key="1">
    <citation type="journal article" date="2024" name="BMC Genomics">
        <title>De novo assembly and annotation of Popillia japonica's genome with initial clues to its potential as an invasive pest.</title>
        <authorList>
            <person name="Cucini C."/>
            <person name="Boschi S."/>
            <person name="Funari R."/>
            <person name="Cardaioli E."/>
            <person name="Iannotti N."/>
            <person name="Marturano G."/>
            <person name="Paoli F."/>
            <person name="Bruttini M."/>
            <person name="Carapelli A."/>
            <person name="Frati F."/>
            <person name="Nardi F."/>
        </authorList>
    </citation>
    <scope>NUCLEOTIDE SEQUENCE [LARGE SCALE GENOMIC DNA]</scope>
    <source>
        <strain evidence="9">DMR45628</strain>
    </source>
</reference>
<evidence type="ECO:0000256" key="5">
    <source>
        <dbReference type="ARBA" id="ARBA00023212"/>
    </source>
</evidence>
<evidence type="ECO:0000256" key="7">
    <source>
        <dbReference type="ARBA" id="ARBA00035003"/>
    </source>
</evidence>
<keyword evidence="10" id="KW-1185">Reference proteome</keyword>
<keyword evidence="6" id="KW-0966">Cell projection</keyword>